<evidence type="ECO:0000256" key="5">
    <source>
        <dbReference type="PIRSR" id="PIRSR002549-4"/>
    </source>
</evidence>
<dbReference type="Pfam" id="PF00405">
    <property type="entry name" value="Transferrin"/>
    <property type="match status" value="2"/>
</dbReference>
<dbReference type="PRINTS" id="PR00422">
    <property type="entry name" value="TRANSFERRIN"/>
</dbReference>
<dbReference type="GO" id="GO:0005615">
    <property type="term" value="C:extracellular space"/>
    <property type="evidence" value="ECO:0007669"/>
    <property type="project" value="InterPro"/>
</dbReference>
<feature type="disulfide bond" evidence="5">
    <location>
        <begin position="182"/>
        <end position="208"/>
    </location>
</feature>
<dbReference type="GO" id="GO:0005769">
    <property type="term" value="C:early endosome"/>
    <property type="evidence" value="ECO:0007669"/>
    <property type="project" value="TreeGrafter"/>
</dbReference>
<feature type="disulfide bond" evidence="5">
    <location>
        <begin position="26"/>
        <end position="57"/>
    </location>
</feature>
<feature type="transmembrane region" description="Helical" evidence="6">
    <location>
        <begin position="729"/>
        <end position="746"/>
    </location>
</feature>
<dbReference type="GO" id="GO:0055037">
    <property type="term" value="C:recycling endosome"/>
    <property type="evidence" value="ECO:0007669"/>
    <property type="project" value="TreeGrafter"/>
</dbReference>
<feature type="disulfide bond" evidence="5">
    <location>
        <begin position="386"/>
        <end position="423"/>
    </location>
</feature>
<feature type="domain" description="Transferrin-like" evidence="8">
    <location>
        <begin position="23"/>
        <end position="369"/>
    </location>
</feature>
<dbReference type="EMBL" id="NNAY01003269">
    <property type="protein sequence ID" value="OXU19707.1"/>
    <property type="molecule type" value="Genomic_DNA"/>
</dbReference>
<dbReference type="PANTHER" id="PTHR11485">
    <property type="entry name" value="TRANSFERRIN"/>
    <property type="match status" value="1"/>
</dbReference>
<comment type="similarity">
    <text evidence="3">Belongs to the transferrin family.</text>
</comment>
<feature type="signal peptide" evidence="7">
    <location>
        <begin position="1"/>
        <end position="19"/>
    </location>
</feature>
<evidence type="ECO:0000256" key="2">
    <source>
        <dbReference type="ARBA" id="ARBA00023157"/>
    </source>
</evidence>
<accession>A0A232EN02</accession>
<dbReference type="InterPro" id="IPR001156">
    <property type="entry name" value="Transferrin-like_dom"/>
</dbReference>
<evidence type="ECO:0000256" key="6">
    <source>
        <dbReference type="SAM" id="Phobius"/>
    </source>
</evidence>
<feature type="domain" description="Transferrin-like" evidence="8">
    <location>
        <begin position="383"/>
        <end position="721"/>
    </location>
</feature>
<keyword evidence="3 4" id="KW-0479">Metal-binding</keyword>
<feature type="disulfide bond" evidence="5">
    <location>
        <begin position="36"/>
        <end position="48"/>
    </location>
</feature>
<keyword evidence="3" id="KW-0406">Ion transport</keyword>
<dbReference type="OrthoDB" id="8183540at2759"/>
<evidence type="ECO:0000313" key="9">
    <source>
        <dbReference type="EMBL" id="OXU19707.1"/>
    </source>
</evidence>
<dbReference type="GO" id="GO:0006826">
    <property type="term" value="P:iron ion transport"/>
    <property type="evidence" value="ECO:0007669"/>
    <property type="project" value="UniProtKB-KW"/>
</dbReference>
<dbReference type="PANTHER" id="PTHR11485:SF57">
    <property type="entry name" value="TRANSFERRIN"/>
    <property type="match status" value="1"/>
</dbReference>
<dbReference type="AlphaFoldDB" id="A0A232EN02"/>
<feature type="disulfide bond" evidence="5">
    <location>
        <begin position="396"/>
        <end position="414"/>
    </location>
</feature>
<keyword evidence="7" id="KW-0732">Signal</keyword>
<feature type="chain" id="PRO_5011991525" description="Transferrin" evidence="7">
    <location>
        <begin position="20"/>
        <end position="749"/>
    </location>
</feature>
<evidence type="ECO:0000256" key="4">
    <source>
        <dbReference type="PIRSR" id="PIRSR002549-3"/>
    </source>
</evidence>
<feature type="disulfide bond" evidence="5">
    <location>
        <begin position="619"/>
        <end position="636"/>
    </location>
</feature>
<keyword evidence="6" id="KW-0472">Membrane</keyword>
<dbReference type="SMART" id="SM00094">
    <property type="entry name" value="TR_FER"/>
    <property type="match status" value="1"/>
</dbReference>
<dbReference type="InterPro" id="IPR016357">
    <property type="entry name" value="Transferrin"/>
</dbReference>
<dbReference type="GO" id="GO:0046872">
    <property type="term" value="F:metal ion binding"/>
    <property type="evidence" value="ECO:0007669"/>
    <property type="project" value="UniProtKB-KW"/>
</dbReference>
<feature type="disulfide bond" evidence="5">
    <location>
        <begin position="205"/>
        <end position="214"/>
    </location>
</feature>
<reference evidence="9 10" key="1">
    <citation type="journal article" date="2017" name="Curr. Biol.">
        <title>The Evolution of Venom by Co-option of Single-Copy Genes.</title>
        <authorList>
            <person name="Martinson E.O."/>
            <person name="Mrinalini"/>
            <person name="Kelkar Y.D."/>
            <person name="Chang C.H."/>
            <person name="Werren J.H."/>
        </authorList>
    </citation>
    <scope>NUCLEOTIDE SEQUENCE [LARGE SCALE GENOMIC DNA]</scope>
    <source>
        <strain evidence="9 10">Alberta</strain>
        <tissue evidence="9">Whole body</tissue>
    </source>
</reference>
<feature type="disulfide bond" evidence="5">
    <location>
        <begin position="133"/>
        <end position="230"/>
    </location>
</feature>
<keyword evidence="3 4" id="KW-0408">Iron</keyword>
<dbReference type="STRING" id="543379.A0A232EN02"/>
<keyword evidence="6" id="KW-0812">Transmembrane</keyword>
<dbReference type="CDD" id="cd13529">
    <property type="entry name" value="PBP2_transferrin"/>
    <property type="match status" value="1"/>
</dbReference>
<keyword evidence="1" id="KW-0677">Repeat</keyword>
<keyword evidence="10" id="KW-1185">Reference proteome</keyword>
<dbReference type="SUPFAM" id="SSF53850">
    <property type="entry name" value="Periplasmic binding protein-like II"/>
    <property type="match status" value="2"/>
</dbReference>
<proteinExistence type="inferred from homology"/>
<keyword evidence="2 5" id="KW-1015">Disulfide bond</keyword>
<comment type="caution">
    <text evidence="9">The sequence shown here is derived from an EMBL/GenBank/DDBJ whole genome shotgun (WGS) entry which is preliminary data.</text>
</comment>
<gene>
    <name evidence="9" type="ORF">TSAR_015998</name>
</gene>
<dbReference type="Proteomes" id="UP000215335">
    <property type="component" value="Unassembled WGS sequence"/>
</dbReference>
<feature type="binding site" evidence="4">
    <location>
        <position position="438"/>
    </location>
    <ligand>
        <name>Fe(3+)</name>
        <dbReference type="ChEBI" id="CHEBI:29034"/>
        <label>1</label>
    </ligand>
</feature>
<dbReference type="PROSITE" id="PS51408">
    <property type="entry name" value="TRANSFERRIN_LIKE_4"/>
    <property type="match status" value="2"/>
</dbReference>
<keyword evidence="3" id="KW-0813">Transport</keyword>
<evidence type="ECO:0000256" key="7">
    <source>
        <dbReference type="SAM" id="SignalP"/>
    </source>
</evidence>
<protein>
    <recommendedName>
        <fullName evidence="3">Transferrin</fullName>
    </recommendedName>
</protein>
<comment type="function">
    <text evidence="3">Transferrins are iron binding transport proteins which bind Fe(3+) ion in association with the binding of an anion, usually bicarbonate.</text>
</comment>
<feature type="disulfide bond" evidence="5">
    <location>
        <begin position="285"/>
        <end position="299"/>
    </location>
</feature>
<organism evidence="9 10">
    <name type="scientific">Trichomalopsis sarcophagae</name>
    <dbReference type="NCBI Taxonomy" id="543379"/>
    <lineage>
        <taxon>Eukaryota</taxon>
        <taxon>Metazoa</taxon>
        <taxon>Ecdysozoa</taxon>
        <taxon>Arthropoda</taxon>
        <taxon>Hexapoda</taxon>
        <taxon>Insecta</taxon>
        <taxon>Pterygota</taxon>
        <taxon>Neoptera</taxon>
        <taxon>Endopterygota</taxon>
        <taxon>Hymenoptera</taxon>
        <taxon>Apocrita</taxon>
        <taxon>Proctotrupomorpha</taxon>
        <taxon>Chalcidoidea</taxon>
        <taxon>Pteromalidae</taxon>
        <taxon>Pteromalinae</taxon>
        <taxon>Trichomalopsis</taxon>
    </lineage>
</organism>
<evidence type="ECO:0000256" key="3">
    <source>
        <dbReference type="PIRNR" id="PIRNR002549"/>
    </source>
</evidence>
<sequence>MGCWAYFALGAILVLAVNAEEKLRLCAPSFITPDSCNALERGDSPIRCQRVTDTAECAIQLAEGKADFGVFTADEVLLTHHFYPTGVQVVAELKNKDNMNAYEPLEFQTVVVVPKSFTPTEGGFSSLIGSGLCHPGFSQSQRWNDRILKYFEQNVMNNVCRAEMTVAENEIANLKDFFKKGCRPGPWVSDKTFNEQLKKKYPELCELCDDKVACKYTNRDHHGHDGALECLTSGRGRVAYAALHYVKEYFANYRCIEVNSEISVMYANNEPNQSNRKMSDYRYLCQNGSTVSLETIHPCTWYKQPWSVILAREQDGTATKVYQRLEQASHISYGSLTWEQTLNAILFRSETPITYNNYTSPAHYLSRAMETVELPTPKCDRKLRFCTIGDLETNKCNWTSAATRILGIAPEVNCVKSDNVFQCFEKLSNKEADIISIDSNYGHLARKAYGLGPVLFSETLKDSNSIVIGVIRESSQSRRIKSLSEIKDSNVCFPEYGGIAWLSFLKVARTHRILPDSCKYPQIVANLVRAACTPGFSEANHFLGRKRPQEKLDKLCELCPTQSNGERCEANSDNAYYGDKGAIDCLKAGVGDIAFIEVGNIKDFIRNGSIIENDYRVLCKNGTLAQKTGFYVDEACAFSYTIDSEVVSRRDLKDKDRLDITNALLKIDDWLGYRAGPEHRIIRVYESFNGTEDLLFKQSSGGLVPTDSAVKPVEEYRELFKHVDECNSAASFIATITLVLLSFLIAKFF</sequence>
<keyword evidence="3" id="KW-0410">Iron transport</keyword>
<evidence type="ECO:0000313" key="10">
    <source>
        <dbReference type="Proteomes" id="UP000215335"/>
    </source>
</evidence>
<feature type="disulfide bond" evidence="5">
    <location>
        <begin position="556"/>
        <end position="568"/>
    </location>
</feature>
<name>A0A232EN02_9HYME</name>
<evidence type="ECO:0000256" key="1">
    <source>
        <dbReference type="ARBA" id="ARBA00022737"/>
    </source>
</evidence>
<dbReference type="GO" id="GO:0005886">
    <property type="term" value="C:plasma membrane"/>
    <property type="evidence" value="ECO:0007669"/>
    <property type="project" value="TreeGrafter"/>
</dbReference>
<dbReference type="PIRSF" id="PIRSF002549">
    <property type="entry name" value="Transferrin"/>
    <property type="match status" value="1"/>
</dbReference>
<dbReference type="Gene3D" id="3.40.190.10">
    <property type="entry name" value="Periplasmic binding protein-like II"/>
    <property type="match status" value="3"/>
</dbReference>
<keyword evidence="6" id="KW-1133">Transmembrane helix</keyword>
<evidence type="ECO:0000259" key="8">
    <source>
        <dbReference type="PROSITE" id="PS51408"/>
    </source>
</evidence>